<evidence type="ECO:0000256" key="1">
    <source>
        <dbReference type="SAM" id="MobiDB-lite"/>
    </source>
</evidence>
<evidence type="ECO:0000313" key="3">
    <source>
        <dbReference type="EMBL" id="TFZ01409.1"/>
    </source>
</evidence>
<sequence length="380" mass="43044">MPSQCRAMSSSPNTLSARTLSSYKTLQDCPRPPQAAAAEAAPPSAGRPLDAGWRQWIVENRLRHCTPASMVATMASGGVDPREAAVAIAQMESDPGYLAALKMRELRDKLASTMANLQRLWEQAPDYAHVEKRSRVSREEFIERYVRGCRPVVLTDVTHDWPAMARWSPQDLKERFGHLTVEIQAERNANQRYEVDKLAHRRQVRLADFVDRVLQAGHSNDEYLTANNELLRRPEFAPLLDDIGSLPPVCDRATLGERSSFWCGPGGTVTPLHHDTLMLFHTQVVGRKRWRFISPLQTPRLYNHYQVFSDVNLDAVDLQRHPEFAGVTVLDVVVEPGETMFLPLGWWHQVSSLDLSLSFSYSNLDVPNTYTYVNPNITNW</sequence>
<dbReference type="PROSITE" id="PS51184">
    <property type="entry name" value="JMJC"/>
    <property type="match status" value="1"/>
</dbReference>
<proteinExistence type="predicted"/>
<reference evidence="3 4" key="1">
    <citation type="submission" date="2019-03" db="EMBL/GenBank/DDBJ databases">
        <title>Ramlibacter rhizophilus CCTCC AB2015357, whole genome shotgun sequence.</title>
        <authorList>
            <person name="Zhang X."/>
            <person name="Feng G."/>
            <person name="Zhu H."/>
        </authorList>
    </citation>
    <scope>NUCLEOTIDE SEQUENCE [LARGE SCALE GENOMIC DNA]</scope>
    <source>
        <strain evidence="3 4">CCTCC AB2015357</strain>
    </source>
</reference>
<dbReference type="PANTHER" id="PTHR12461:SF105">
    <property type="entry name" value="HYPOXIA-INDUCIBLE FACTOR 1-ALPHA INHIBITOR"/>
    <property type="match status" value="1"/>
</dbReference>
<dbReference type="InterPro" id="IPR003347">
    <property type="entry name" value="JmjC_dom"/>
</dbReference>
<dbReference type="OrthoDB" id="479699at2"/>
<dbReference type="AlphaFoldDB" id="A0A4Z0BTT8"/>
<dbReference type="EMBL" id="SMLL01000003">
    <property type="protein sequence ID" value="TFZ01409.1"/>
    <property type="molecule type" value="Genomic_DNA"/>
</dbReference>
<comment type="caution">
    <text evidence="3">The sequence shown here is derived from an EMBL/GenBank/DDBJ whole genome shotgun (WGS) entry which is preliminary data.</text>
</comment>
<dbReference type="Pfam" id="PF13621">
    <property type="entry name" value="Cupin_8"/>
    <property type="match status" value="1"/>
</dbReference>
<organism evidence="3 4">
    <name type="scientific">Ramlibacter rhizophilus</name>
    <dbReference type="NCBI Taxonomy" id="1781167"/>
    <lineage>
        <taxon>Bacteria</taxon>
        <taxon>Pseudomonadati</taxon>
        <taxon>Pseudomonadota</taxon>
        <taxon>Betaproteobacteria</taxon>
        <taxon>Burkholderiales</taxon>
        <taxon>Comamonadaceae</taxon>
        <taxon>Ramlibacter</taxon>
    </lineage>
</organism>
<protein>
    <submittedName>
        <fullName evidence="3">Cupin-like domain-containing protein</fullName>
    </submittedName>
</protein>
<dbReference type="Proteomes" id="UP000297564">
    <property type="component" value="Unassembled WGS sequence"/>
</dbReference>
<feature type="compositionally biased region" description="Low complexity" evidence="1">
    <location>
        <begin position="34"/>
        <end position="47"/>
    </location>
</feature>
<accession>A0A4Z0BTT8</accession>
<dbReference type="InterPro" id="IPR041667">
    <property type="entry name" value="Cupin_8"/>
</dbReference>
<name>A0A4Z0BTT8_9BURK</name>
<dbReference type="SMART" id="SM00558">
    <property type="entry name" value="JmjC"/>
    <property type="match status" value="1"/>
</dbReference>
<feature type="region of interest" description="Disordered" evidence="1">
    <location>
        <begin position="25"/>
        <end position="47"/>
    </location>
</feature>
<dbReference type="SUPFAM" id="SSF51197">
    <property type="entry name" value="Clavaminate synthase-like"/>
    <property type="match status" value="1"/>
</dbReference>
<evidence type="ECO:0000259" key="2">
    <source>
        <dbReference type="PROSITE" id="PS51184"/>
    </source>
</evidence>
<keyword evidence="4" id="KW-1185">Reference proteome</keyword>
<evidence type="ECO:0000313" key="4">
    <source>
        <dbReference type="Proteomes" id="UP000297564"/>
    </source>
</evidence>
<gene>
    <name evidence="3" type="ORF">EZ242_08510</name>
</gene>
<dbReference type="Gene3D" id="2.60.120.650">
    <property type="entry name" value="Cupin"/>
    <property type="match status" value="1"/>
</dbReference>
<dbReference type="PANTHER" id="PTHR12461">
    <property type="entry name" value="HYPOXIA-INDUCIBLE FACTOR 1 ALPHA INHIBITOR-RELATED"/>
    <property type="match status" value="1"/>
</dbReference>
<feature type="domain" description="JmjC" evidence="2">
    <location>
        <begin position="222"/>
        <end position="378"/>
    </location>
</feature>